<evidence type="ECO:0000313" key="7">
    <source>
        <dbReference type="Proteomes" id="UP000234525"/>
    </source>
</evidence>
<reference evidence="2 8" key="4">
    <citation type="submission" date="2017-12" db="EMBL/GenBank/DDBJ databases">
        <authorList>
            <person name="Levesque S."/>
        </authorList>
    </citation>
    <scope>NUCLEOTIDE SEQUENCE [LARGE SCALE GENOMIC DNA]</scope>
    <source>
        <strain evidence="2 8">SMQ-1417</strain>
    </source>
</reference>
<dbReference type="Proteomes" id="UP000283000">
    <property type="component" value="Chromosome"/>
</dbReference>
<proteinExistence type="predicted"/>
<evidence type="ECO:0000259" key="1">
    <source>
        <dbReference type="Pfam" id="PF13649"/>
    </source>
</evidence>
<gene>
    <name evidence="4" type="ORF">BAUR9175_00334</name>
    <name evidence="3" type="ORF">CIK79_04125</name>
    <name evidence="2" type="ORF">CXR23_00835</name>
    <name evidence="5" type="ORF">EB834_10190</name>
</gene>
<protein>
    <submittedName>
        <fullName evidence="2">Class I SAM-dependent methyltransferase</fullName>
    </submittedName>
    <submittedName>
        <fullName evidence="4">Methyltransferase domain-containing protein</fullName>
    </submittedName>
</protein>
<evidence type="ECO:0000313" key="9">
    <source>
        <dbReference type="Proteomes" id="UP000297736"/>
    </source>
</evidence>
<evidence type="ECO:0000313" key="8">
    <source>
        <dbReference type="Proteomes" id="UP000283000"/>
    </source>
</evidence>
<evidence type="ECO:0000313" key="6">
    <source>
        <dbReference type="Proteomes" id="UP000218377"/>
    </source>
</evidence>
<keyword evidence="2" id="KW-0808">Transferase</keyword>
<dbReference type="GeneID" id="303219861"/>
<dbReference type="AlphaFoldDB" id="A0A2A3X1E8"/>
<organism evidence="3 6">
    <name type="scientific">Brevibacterium aurantiacum</name>
    <dbReference type="NCBI Taxonomy" id="273384"/>
    <lineage>
        <taxon>Bacteria</taxon>
        <taxon>Bacillati</taxon>
        <taxon>Actinomycetota</taxon>
        <taxon>Actinomycetes</taxon>
        <taxon>Micrococcales</taxon>
        <taxon>Brevibacteriaceae</taxon>
        <taxon>Brevibacterium</taxon>
    </lineage>
</organism>
<dbReference type="EMBL" id="RHFF01000009">
    <property type="protein sequence ID" value="TGD38546.1"/>
    <property type="molecule type" value="Genomic_DNA"/>
</dbReference>
<dbReference type="EMBL" id="NRGX01000001">
    <property type="protein sequence ID" value="PCC17542.1"/>
    <property type="molecule type" value="Genomic_DNA"/>
</dbReference>
<dbReference type="GO" id="GO:0032259">
    <property type="term" value="P:methylation"/>
    <property type="evidence" value="ECO:0007669"/>
    <property type="project" value="UniProtKB-KW"/>
</dbReference>
<accession>A0A2A3X1E8</accession>
<dbReference type="PANTHER" id="PTHR43591">
    <property type="entry name" value="METHYLTRANSFERASE"/>
    <property type="match status" value="1"/>
</dbReference>
<dbReference type="GO" id="GO:0008168">
    <property type="term" value="F:methyltransferase activity"/>
    <property type="evidence" value="ECO:0007669"/>
    <property type="project" value="UniProtKB-KW"/>
</dbReference>
<evidence type="ECO:0000313" key="4">
    <source>
        <dbReference type="EMBL" id="SMX65369.1"/>
    </source>
</evidence>
<dbReference type="Proteomes" id="UP000218377">
    <property type="component" value="Unassembled WGS sequence"/>
</dbReference>
<evidence type="ECO:0000313" key="5">
    <source>
        <dbReference type="EMBL" id="TGD38546.1"/>
    </source>
</evidence>
<keyword evidence="2" id="KW-0489">Methyltransferase</keyword>
<dbReference type="Proteomes" id="UP000234525">
    <property type="component" value="Unassembled WGS sequence"/>
</dbReference>
<reference evidence="2 8" key="6">
    <citation type="submission" date="2019-01" db="EMBL/GenBank/DDBJ databases">
        <title>Comparative genomic analysis of Brevibacterium aurantiacum sheds light on its evolution and its adaptation to smear-ripened cheeses.</title>
        <authorList>
            <person name="Moineau S."/>
        </authorList>
    </citation>
    <scope>NUCLEOTIDE SEQUENCE [LARGE SCALE GENOMIC DNA]</scope>
    <source>
        <strain evidence="2 8">SMQ-1417</strain>
    </source>
</reference>
<dbReference type="EMBL" id="CP025330">
    <property type="protein sequence ID" value="AZT91868.1"/>
    <property type="molecule type" value="Genomic_DNA"/>
</dbReference>
<accession>A0A2H1HR23</accession>
<dbReference type="Pfam" id="PF13649">
    <property type="entry name" value="Methyltransf_25"/>
    <property type="match status" value="1"/>
</dbReference>
<dbReference type="EMBL" id="FXZB01000002">
    <property type="protein sequence ID" value="SMX65369.1"/>
    <property type="molecule type" value="Genomic_DNA"/>
</dbReference>
<reference evidence="7" key="2">
    <citation type="submission" date="2017-03" db="EMBL/GenBank/DDBJ databases">
        <authorList>
            <person name="Monnet C."/>
        </authorList>
    </citation>
    <scope>NUCLEOTIDE SEQUENCE [LARGE SCALE GENOMIC DNA]</scope>
    <source>
        <strain evidence="7">ATCC 9175</strain>
    </source>
</reference>
<evidence type="ECO:0000313" key="3">
    <source>
        <dbReference type="EMBL" id="PCC17542.1"/>
    </source>
</evidence>
<reference evidence="5 9" key="5">
    <citation type="submission" date="2018-10" db="EMBL/GenBank/DDBJ databases">
        <title>Brevibacterium genomes from Austrain hard cheese rinds.</title>
        <authorList>
            <person name="Anast J.M."/>
            <person name="Dzieciol M."/>
            <person name="Schultz D.L."/>
            <person name="Mann E."/>
            <person name="Wagner M."/>
            <person name="Schmitz-Esser S."/>
        </authorList>
    </citation>
    <scope>NUCLEOTIDE SEQUENCE [LARGE SCALE GENOMIC DNA]</scope>
    <source>
        <strain evidence="5 9">L261</strain>
    </source>
</reference>
<feature type="domain" description="Methyltransferase" evidence="1">
    <location>
        <begin position="58"/>
        <end position="153"/>
    </location>
</feature>
<dbReference type="Proteomes" id="UP000297736">
    <property type="component" value="Unassembled WGS sequence"/>
</dbReference>
<reference evidence="3 6" key="1">
    <citation type="journal article" date="2017" name="Elife">
        <title>Extensive horizontal gene transfer in cheese-associated bacteria.</title>
        <authorList>
            <person name="Bonham K.S."/>
            <person name="Wolfe B.E."/>
            <person name="Dutton R.J."/>
        </authorList>
    </citation>
    <scope>NUCLEOTIDE SEQUENCE [LARGE SCALE GENOMIC DNA]</scope>
    <source>
        <strain evidence="3 6">JB5</strain>
    </source>
</reference>
<evidence type="ECO:0000313" key="2">
    <source>
        <dbReference type="EMBL" id="AZT91868.1"/>
    </source>
</evidence>
<dbReference type="InterPro" id="IPR029063">
    <property type="entry name" value="SAM-dependent_MTases_sf"/>
</dbReference>
<reference evidence="4" key="3">
    <citation type="submission" date="2017-03" db="EMBL/GenBank/DDBJ databases">
        <authorList>
            <person name="Afonso C.L."/>
            <person name="Miller P.J."/>
            <person name="Scott M.A."/>
            <person name="Spackman E."/>
            <person name="Goraichik I."/>
            <person name="Dimitrov K.M."/>
            <person name="Suarez D.L."/>
            <person name="Swayne D.E."/>
        </authorList>
    </citation>
    <scope>NUCLEOTIDE SEQUENCE [LARGE SCALE GENOMIC DNA]</scope>
    <source>
        <strain evidence="4">ATCC 9175</strain>
    </source>
</reference>
<keyword evidence="7" id="KW-1185">Reference proteome</keyword>
<dbReference type="Gene3D" id="3.40.50.150">
    <property type="entry name" value="Vaccinia Virus protein VP39"/>
    <property type="match status" value="1"/>
</dbReference>
<sequence>MAQHRKRACEGGAAVTTSWTTPAVSAGFDAYDDYVENRLAYTPLVNDLQTACGRGGIVLDYGCGSGKVSRRLLDAGAAAQVVGVDISTDMITLARAQTPQPAARFHTIDSGHVPYPDDTFDAIVCCFVFINVPTREELRAIARELARVLTPTGRLFIVDSNPAATGVPFPTFRSGEPGRGYRDGDERKVSLQIPGTGILELVDRHWFISTYEAVLTEAGFTVDKVTDRGAQTVEDVGSQAPIDHPPFMQITAHLQDHSESTIGAG</sequence>
<dbReference type="SUPFAM" id="SSF53335">
    <property type="entry name" value="S-adenosyl-L-methionine-dependent methyltransferases"/>
    <property type="match status" value="1"/>
</dbReference>
<name>A0A2A3X1E8_BREAU</name>
<dbReference type="CDD" id="cd02440">
    <property type="entry name" value="AdoMet_MTases"/>
    <property type="match status" value="1"/>
</dbReference>
<dbReference type="InterPro" id="IPR041698">
    <property type="entry name" value="Methyltransf_25"/>
</dbReference>
<dbReference type="RefSeq" id="WP_096157498.1">
    <property type="nucleotide sequence ID" value="NZ_JBQDCY010000115.1"/>
</dbReference>